<dbReference type="EMBL" id="UINC01113146">
    <property type="protein sequence ID" value="SVC82561.1"/>
    <property type="molecule type" value="Genomic_DNA"/>
</dbReference>
<proteinExistence type="predicted"/>
<evidence type="ECO:0000313" key="1">
    <source>
        <dbReference type="EMBL" id="SVC82561.1"/>
    </source>
</evidence>
<organism evidence="1">
    <name type="scientific">marine metagenome</name>
    <dbReference type="NCBI Taxonomy" id="408172"/>
    <lineage>
        <taxon>unclassified sequences</taxon>
        <taxon>metagenomes</taxon>
        <taxon>ecological metagenomes</taxon>
    </lineage>
</organism>
<dbReference type="AlphaFoldDB" id="A0A382QE93"/>
<protein>
    <submittedName>
        <fullName evidence="1">Uncharacterized protein</fullName>
    </submittedName>
</protein>
<name>A0A382QE93_9ZZZZ</name>
<feature type="non-terminal residue" evidence="1">
    <location>
        <position position="264"/>
    </location>
</feature>
<accession>A0A382QE93</accession>
<gene>
    <name evidence="1" type="ORF">METZ01_LOCUS335415</name>
</gene>
<reference evidence="1" key="1">
    <citation type="submission" date="2018-05" db="EMBL/GenBank/DDBJ databases">
        <authorList>
            <person name="Lanie J.A."/>
            <person name="Ng W.-L."/>
            <person name="Kazmierczak K.M."/>
            <person name="Andrzejewski T.M."/>
            <person name="Davidsen T.M."/>
            <person name="Wayne K.J."/>
            <person name="Tettelin H."/>
            <person name="Glass J.I."/>
            <person name="Rusch D."/>
            <person name="Podicherti R."/>
            <person name="Tsui H.-C.T."/>
            <person name="Winkler M.E."/>
        </authorList>
    </citation>
    <scope>NUCLEOTIDE SEQUENCE</scope>
</reference>
<sequence length="264" mass="30984">MTVKKLKLSQSDLKSFGPEIYFTKENMPTTEEERQSILHGRLNFYNYAINRKQAKHFAVEWLATNGNKKLAKKLNSVTDWMFPATYGYIARMALVGWVLDEHEKNDIISKSEEAVKQYEAKGSKVNPEKEKKKHPNIQEIMREKAMLAAGELDYQLDKFIDDKCKSKNKHGNTMEILTNFNVLPQHVNLIKDIFNEYIEEFAHALETPTEKELKQYNEEEQDLILQQAESYNHLTKPQLKNLIKYCQMIIEEMDGYIHYKKSKV</sequence>